<dbReference type="Pfam" id="PF00293">
    <property type="entry name" value="NUDIX"/>
    <property type="match status" value="1"/>
</dbReference>
<keyword evidence="5" id="KW-1185">Reference proteome</keyword>
<sequence>MIPIHPLARLISKKEVAKGMFNFIDENGCKCELSFEKGPYEIEPKHVLVLVYYEGKWLCTINKKRGIEFPGGKIEPGETLETAAIREVYEETAVQIDDLKWFAYYVVHDAPPFCKAVFTGKVERIDEFVEEHETLGMTWLTSEELENHPNLSFYMKDAGMKKMLQEVKHHERKW</sequence>
<organism evidence="4 5">
    <name type="scientific">Ureibacillus chungkukjangi</name>
    <dbReference type="NCBI Taxonomy" id="1202712"/>
    <lineage>
        <taxon>Bacteria</taxon>
        <taxon>Bacillati</taxon>
        <taxon>Bacillota</taxon>
        <taxon>Bacilli</taxon>
        <taxon>Bacillales</taxon>
        <taxon>Caryophanaceae</taxon>
        <taxon>Ureibacillus</taxon>
    </lineage>
</organism>
<feature type="domain" description="Nudix hydrolase" evidence="3">
    <location>
        <begin position="13"/>
        <end position="164"/>
    </location>
</feature>
<comment type="caution">
    <text evidence="4">The sequence shown here is derived from an EMBL/GenBank/DDBJ whole genome shotgun (WGS) entry which is preliminary data.</text>
</comment>
<accession>A0A318TWQ3</accession>
<proteinExistence type="inferred from homology"/>
<evidence type="ECO:0000256" key="1">
    <source>
        <dbReference type="ARBA" id="ARBA00005582"/>
    </source>
</evidence>
<reference evidence="4 5" key="1">
    <citation type="submission" date="2018-06" db="EMBL/GenBank/DDBJ databases">
        <title>Genomic Encyclopedia of Archaeal and Bacterial Type Strains, Phase II (KMG-II): from individual species to whole genera.</title>
        <authorList>
            <person name="Goeker M."/>
        </authorList>
    </citation>
    <scope>NUCLEOTIDE SEQUENCE [LARGE SCALE GENOMIC DNA]</scope>
    <source>
        <strain evidence="4 5">KACC 16626</strain>
    </source>
</reference>
<dbReference type="SUPFAM" id="SSF55811">
    <property type="entry name" value="Nudix"/>
    <property type="match status" value="1"/>
</dbReference>
<name>A0A318TWQ3_9BACL</name>
<dbReference type="InterPro" id="IPR000086">
    <property type="entry name" value="NUDIX_hydrolase_dom"/>
</dbReference>
<evidence type="ECO:0000313" key="5">
    <source>
        <dbReference type="Proteomes" id="UP000247416"/>
    </source>
</evidence>
<evidence type="ECO:0000313" key="4">
    <source>
        <dbReference type="EMBL" id="PYF09122.1"/>
    </source>
</evidence>
<dbReference type="InterPro" id="IPR015797">
    <property type="entry name" value="NUDIX_hydrolase-like_dom_sf"/>
</dbReference>
<dbReference type="PANTHER" id="PTHR43736">
    <property type="entry name" value="ADP-RIBOSE PYROPHOSPHATASE"/>
    <property type="match status" value="1"/>
</dbReference>
<dbReference type="GO" id="GO:0016787">
    <property type="term" value="F:hydrolase activity"/>
    <property type="evidence" value="ECO:0007669"/>
    <property type="project" value="UniProtKB-KW"/>
</dbReference>
<dbReference type="InterPro" id="IPR020476">
    <property type="entry name" value="Nudix_hydrolase"/>
</dbReference>
<evidence type="ECO:0000259" key="3">
    <source>
        <dbReference type="PROSITE" id="PS51462"/>
    </source>
</evidence>
<dbReference type="PRINTS" id="PR00502">
    <property type="entry name" value="NUDIXFAMILY"/>
</dbReference>
<dbReference type="Proteomes" id="UP000247416">
    <property type="component" value="Unassembled WGS sequence"/>
</dbReference>
<dbReference type="PANTHER" id="PTHR43736:SF1">
    <property type="entry name" value="DIHYDRONEOPTERIN TRIPHOSPHATE DIPHOSPHATASE"/>
    <property type="match status" value="1"/>
</dbReference>
<keyword evidence="2" id="KW-0378">Hydrolase</keyword>
<dbReference type="EMBL" id="QJTJ01000001">
    <property type="protein sequence ID" value="PYF09122.1"/>
    <property type="molecule type" value="Genomic_DNA"/>
</dbReference>
<evidence type="ECO:0000256" key="2">
    <source>
        <dbReference type="ARBA" id="ARBA00022801"/>
    </source>
</evidence>
<protein>
    <submittedName>
        <fullName evidence="4">8-oxo-dGTP diphosphatase</fullName>
    </submittedName>
</protein>
<comment type="similarity">
    <text evidence="1">Belongs to the Nudix hydrolase family.</text>
</comment>
<dbReference type="InterPro" id="IPR014078">
    <property type="entry name" value="Nudix_YtkD"/>
</dbReference>
<gene>
    <name evidence="4" type="ORF">BJ095_101351</name>
</gene>
<dbReference type="AlphaFoldDB" id="A0A318TWQ3"/>
<dbReference type="CDD" id="cd04665">
    <property type="entry name" value="NUDIX_RppH"/>
    <property type="match status" value="1"/>
</dbReference>
<dbReference type="Gene3D" id="3.90.79.10">
    <property type="entry name" value="Nucleoside Triphosphate Pyrophosphohydrolase"/>
    <property type="match status" value="1"/>
</dbReference>
<dbReference type="PROSITE" id="PS51462">
    <property type="entry name" value="NUDIX"/>
    <property type="match status" value="1"/>
</dbReference>